<sequence>MKYLLILTLILWGCSPDAPSSQTGSTASTAPPAAKTRQQLNLTILLDLSDRIDPEKNPAHPEHFRRDSALISYLADYFLSEMRAKGTHMSKGKMRLVFTPNPPDPGINLAAQRLHTDLSGMDTKQKKTTYETLGKTVAENISNIYKTTINQAQWPGSDIWRFFKNDVKEIAIDKDTGYRNILVIFTDGYIYHDDSKDNEGNRYAYVLPELFDKYHLRNNNRWAEQMDKLDFGLISRQPDLSQLEILMLEVSPSPGHKNDEDIIRKVMNKWFSEMKVKKWKILNSDLPELTKQKMENFLQE</sequence>
<evidence type="ECO:0000313" key="2">
    <source>
        <dbReference type="Proteomes" id="UP000316778"/>
    </source>
</evidence>
<gene>
    <name evidence="1" type="ORF">LX66_2137</name>
</gene>
<accession>A0A562T3W9</accession>
<dbReference type="OrthoDB" id="945646at2"/>
<dbReference type="EMBL" id="VLLG01000003">
    <property type="protein sequence ID" value="TWI88063.1"/>
    <property type="molecule type" value="Genomic_DNA"/>
</dbReference>
<dbReference type="RefSeq" id="WP_145712874.1">
    <property type="nucleotide sequence ID" value="NZ_BAAAFY010000001.1"/>
</dbReference>
<comment type="caution">
    <text evidence="1">The sequence shown here is derived from an EMBL/GenBank/DDBJ whole genome shotgun (WGS) entry which is preliminary data.</text>
</comment>
<keyword evidence="2" id="KW-1185">Reference proteome</keyword>
<name>A0A562T3W9_CHIJA</name>
<organism evidence="1 2">
    <name type="scientific">Chitinophaga japonensis</name>
    <name type="common">Flexibacter japonensis</name>
    <dbReference type="NCBI Taxonomy" id="104662"/>
    <lineage>
        <taxon>Bacteria</taxon>
        <taxon>Pseudomonadati</taxon>
        <taxon>Bacteroidota</taxon>
        <taxon>Chitinophagia</taxon>
        <taxon>Chitinophagales</taxon>
        <taxon>Chitinophagaceae</taxon>
        <taxon>Chitinophaga</taxon>
    </lineage>
</organism>
<proteinExistence type="predicted"/>
<evidence type="ECO:0008006" key="3">
    <source>
        <dbReference type="Google" id="ProtNLM"/>
    </source>
</evidence>
<evidence type="ECO:0000313" key="1">
    <source>
        <dbReference type="EMBL" id="TWI88063.1"/>
    </source>
</evidence>
<dbReference type="AlphaFoldDB" id="A0A562T3W9"/>
<reference evidence="1 2" key="1">
    <citation type="journal article" date="2013" name="Stand. Genomic Sci.">
        <title>Genomic Encyclopedia of Type Strains, Phase I: The one thousand microbial genomes (KMG-I) project.</title>
        <authorList>
            <person name="Kyrpides N.C."/>
            <person name="Woyke T."/>
            <person name="Eisen J.A."/>
            <person name="Garrity G."/>
            <person name="Lilburn T.G."/>
            <person name="Beck B.J."/>
            <person name="Whitman W.B."/>
            <person name="Hugenholtz P."/>
            <person name="Klenk H.P."/>
        </authorList>
    </citation>
    <scope>NUCLEOTIDE SEQUENCE [LARGE SCALE GENOMIC DNA]</scope>
    <source>
        <strain evidence="1 2">DSM 13484</strain>
    </source>
</reference>
<dbReference type="Proteomes" id="UP000316778">
    <property type="component" value="Unassembled WGS sequence"/>
</dbReference>
<protein>
    <recommendedName>
        <fullName evidence="3">VWFA domain-containing protein</fullName>
    </recommendedName>
</protein>